<dbReference type="AlphaFoldDB" id="A0A397V472"/>
<name>A0A397V472_9GLOM</name>
<evidence type="ECO:0000313" key="1">
    <source>
        <dbReference type="EMBL" id="RIB14116.1"/>
    </source>
</evidence>
<evidence type="ECO:0000313" key="2">
    <source>
        <dbReference type="Proteomes" id="UP000266673"/>
    </source>
</evidence>
<dbReference type="OrthoDB" id="10457685at2759"/>
<protein>
    <submittedName>
        <fullName evidence="1">Uncharacterized protein</fullName>
    </submittedName>
</protein>
<feature type="non-terminal residue" evidence="1">
    <location>
        <position position="1"/>
    </location>
</feature>
<organism evidence="1 2">
    <name type="scientific">Gigaspora rosea</name>
    <dbReference type="NCBI Taxonomy" id="44941"/>
    <lineage>
        <taxon>Eukaryota</taxon>
        <taxon>Fungi</taxon>
        <taxon>Fungi incertae sedis</taxon>
        <taxon>Mucoromycota</taxon>
        <taxon>Glomeromycotina</taxon>
        <taxon>Glomeromycetes</taxon>
        <taxon>Diversisporales</taxon>
        <taxon>Gigasporaceae</taxon>
        <taxon>Gigaspora</taxon>
    </lineage>
</organism>
<keyword evidence="2" id="KW-1185">Reference proteome</keyword>
<dbReference type="Proteomes" id="UP000266673">
    <property type="component" value="Unassembled WGS sequence"/>
</dbReference>
<proteinExistence type="predicted"/>
<dbReference type="EMBL" id="QKWP01000863">
    <property type="protein sequence ID" value="RIB14116.1"/>
    <property type="molecule type" value="Genomic_DNA"/>
</dbReference>
<sequence>PFKVPRIYHQNQQKLPVKNKEQVIQTKETETTYAINNDHEQISITNNKDNINLKISFNN</sequence>
<accession>A0A397V472</accession>
<comment type="caution">
    <text evidence="1">The sequence shown here is derived from an EMBL/GenBank/DDBJ whole genome shotgun (WGS) entry which is preliminary data.</text>
</comment>
<reference evidence="1 2" key="1">
    <citation type="submission" date="2018-06" db="EMBL/GenBank/DDBJ databases">
        <title>Comparative genomics reveals the genomic features of Rhizophagus irregularis, R. cerebriforme, R. diaphanum and Gigaspora rosea, and their symbiotic lifestyle signature.</title>
        <authorList>
            <person name="Morin E."/>
            <person name="San Clemente H."/>
            <person name="Chen E.C.H."/>
            <person name="De La Providencia I."/>
            <person name="Hainaut M."/>
            <person name="Kuo A."/>
            <person name="Kohler A."/>
            <person name="Murat C."/>
            <person name="Tang N."/>
            <person name="Roy S."/>
            <person name="Loubradou J."/>
            <person name="Henrissat B."/>
            <person name="Grigoriev I.V."/>
            <person name="Corradi N."/>
            <person name="Roux C."/>
            <person name="Martin F.M."/>
        </authorList>
    </citation>
    <scope>NUCLEOTIDE SEQUENCE [LARGE SCALE GENOMIC DNA]</scope>
    <source>
        <strain evidence="1 2">DAOM 194757</strain>
    </source>
</reference>
<gene>
    <name evidence="1" type="ORF">C2G38_2096777</name>
</gene>